<dbReference type="Proteomes" id="UP001597237">
    <property type="component" value="Unassembled WGS sequence"/>
</dbReference>
<gene>
    <name evidence="1" type="ORF">ACFSC0_04435</name>
</gene>
<dbReference type="PANTHER" id="PTHR41260:SF1">
    <property type="entry name" value="PROTEIN ECSC"/>
    <property type="match status" value="1"/>
</dbReference>
<sequence>MTSGPPVFVSETAYEHWAQGEVARWREKMLSPPNAWNRATRGVQQRITRAIPEKVHQAVTAVMERMTRGILVGADVTTADPLQGLSLEERDRRAADYIKNYRTTAAVEGGVAGAGGFLMAAADFPILIGIKIKLLFDLAAIYGHSGEVFGERVFILHLFELAFSSPEHRADVFRRIEDWDPADCPTSFEAFDWRRFQQEYRDYIDLAKLAQLLPVVGAPVGAVVNWRLLDRLGQYAINGYRMRWLAGR</sequence>
<organism evidence="1 2">
    <name type="scientific">Phenylobacterium terrae</name>
    <dbReference type="NCBI Taxonomy" id="2665495"/>
    <lineage>
        <taxon>Bacteria</taxon>
        <taxon>Pseudomonadati</taxon>
        <taxon>Pseudomonadota</taxon>
        <taxon>Alphaproteobacteria</taxon>
        <taxon>Caulobacterales</taxon>
        <taxon>Caulobacteraceae</taxon>
        <taxon>Phenylobacterium</taxon>
    </lineage>
</organism>
<evidence type="ECO:0000313" key="1">
    <source>
        <dbReference type="EMBL" id="MFD1782632.1"/>
    </source>
</evidence>
<reference evidence="2" key="1">
    <citation type="journal article" date="2019" name="Int. J. Syst. Evol. Microbiol.">
        <title>The Global Catalogue of Microorganisms (GCM) 10K type strain sequencing project: providing services to taxonomists for standard genome sequencing and annotation.</title>
        <authorList>
            <consortium name="The Broad Institute Genomics Platform"/>
            <consortium name="The Broad Institute Genome Sequencing Center for Infectious Disease"/>
            <person name="Wu L."/>
            <person name="Ma J."/>
        </authorList>
    </citation>
    <scope>NUCLEOTIDE SEQUENCE [LARGE SCALE GENOMIC DNA]</scope>
    <source>
        <strain evidence="2">DFY28</strain>
    </source>
</reference>
<comment type="caution">
    <text evidence="1">The sequence shown here is derived from an EMBL/GenBank/DDBJ whole genome shotgun (WGS) entry which is preliminary data.</text>
</comment>
<dbReference type="InterPro" id="IPR024787">
    <property type="entry name" value="EcsC"/>
</dbReference>
<proteinExistence type="predicted"/>
<dbReference type="PANTHER" id="PTHR41260">
    <property type="entry name" value="PROTEIN ECSC"/>
    <property type="match status" value="1"/>
</dbReference>
<protein>
    <submittedName>
        <fullName evidence="1">EcsC family protein</fullName>
    </submittedName>
</protein>
<dbReference type="RefSeq" id="WP_377282306.1">
    <property type="nucleotide sequence ID" value="NZ_JBHRSI010000006.1"/>
</dbReference>
<keyword evidence="2" id="KW-1185">Reference proteome</keyword>
<name>A0ABW4MYH6_9CAUL</name>
<dbReference type="EMBL" id="JBHUEY010000001">
    <property type="protein sequence ID" value="MFD1782632.1"/>
    <property type="molecule type" value="Genomic_DNA"/>
</dbReference>
<evidence type="ECO:0000313" key="2">
    <source>
        <dbReference type="Proteomes" id="UP001597237"/>
    </source>
</evidence>
<accession>A0ABW4MYH6</accession>
<dbReference type="Pfam" id="PF12787">
    <property type="entry name" value="EcsC"/>
    <property type="match status" value="1"/>
</dbReference>